<keyword evidence="1" id="KW-0472">Membrane</keyword>
<sequence length="218" mass="24787">MRKKIGTWLELAFVYITALIIAGFSRAIVSLGKDIPTKMIITLLIYIVMTAIPFLITILRKIPFTQLGYTKDNIGKQLRIGFLIFCITISFVVMPLFFGVSNEEVLSIKYSSILVLLFYFIYDFLFVGFGEEFIFRGYFIQRLATAESDLFAIIFSSLLFGLWHFPNGHDVFQVIMTTILGLFYGFSKYKIKNCSTISVSVAHGLHDAAIALLSYFLL</sequence>
<dbReference type="PATRIC" id="fig|1121305.3.peg.2084"/>
<feature type="transmembrane region" description="Helical" evidence="1">
    <location>
        <begin position="40"/>
        <end position="59"/>
    </location>
</feature>
<dbReference type="InterPro" id="IPR003675">
    <property type="entry name" value="Rce1/LyrA-like_dom"/>
</dbReference>
<evidence type="ECO:0000256" key="1">
    <source>
        <dbReference type="SAM" id="Phobius"/>
    </source>
</evidence>
<feature type="transmembrane region" description="Helical" evidence="1">
    <location>
        <begin position="80"/>
        <end position="98"/>
    </location>
</feature>
<feature type="transmembrane region" description="Helical" evidence="1">
    <location>
        <begin position="7"/>
        <end position="28"/>
    </location>
</feature>
<accession>A0A151AL51</accession>
<dbReference type="RefSeq" id="WP_061858893.1">
    <property type="nucleotide sequence ID" value="NZ_LTBB01000011.1"/>
</dbReference>
<feature type="transmembrane region" description="Helical" evidence="1">
    <location>
        <begin position="110"/>
        <end position="129"/>
    </location>
</feature>
<keyword evidence="4" id="KW-1185">Reference proteome</keyword>
<dbReference type="GO" id="GO:0006508">
    <property type="term" value="P:proteolysis"/>
    <property type="evidence" value="ECO:0007669"/>
    <property type="project" value="UniProtKB-KW"/>
</dbReference>
<gene>
    <name evidence="3" type="ORF">CLCOL_20780</name>
</gene>
<dbReference type="STRING" id="1121305.CLCOL_20780"/>
<protein>
    <submittedName>
        <fullName evidence="3">CAAX amino terminal protease self-immunity</fullName>
    </submittedName>
</protein>
<feature type="transmembrane region" description="Helical" evidence="1">
    <location>
        <begin position="171"/>
        <end position="187"/>
    </location>
</feature>
<dbReference type="Proteomes" id="UP000075374">
    <property type="component" value="Unassembled WGS sequence"/>
</dbReference>
<proteinExistence type="predicted"/>
<comment type="caution">
    <text evidence="3">The sequence shown here is derived from an EMBL/GenBank/DDBJ whole genome shotgun (WGS) entry which is preliminary data.</text>
</comment>
<feature type="domain" description="CAAX prenyl protease 2/Lysostaphin resistance protein A-like" evidence="2">
    <location>
        <begin position="116"/>
        <end position="208"/>
    </location>
</feature>
<keyword evidence="1" id="KW-1133">Transmembrane helix</keyword>
<dbReference type="Pfam" id="PF02517">
    <property type="entry name" value="Rce1-like"/>
    <property type="match status" value="1"/>
</dbReference>
<keyword evidence="3" id="KW-0645">Protease</keyword>
<dbReference type="PANTHER" id="PTHR39430">
    <property type="entry name" value="MEMBRANE-ASSOCIATED PROTEASE-RELATED"/>
    <property type="match status" value="1"/>
</dbReference>
<evidence type="ECO:0000259" key="2">
    <source>
        <dbReference type="Pfam" id="PF02517"/>
    </source>
</evidence>
<reference evidence="3 4" key="1">
    <citation type="submission" date="2016-02" db="EMBL/GenBank/DDBJ databases">
        <title>Genome sequence of Clostridium colicanis DSM 13634.</title>
        <authorList>
            <person name="Poehlein A."/>
            <person name="Daniel R."/>
        </authorList>
    </citation>
    <scope>NUCLEOTIDE SEQUENCE [LARGE SCALE GENOMIC DNA]</scope>
    <source>
        <strain evidence="3 4">DSM 13634</strain>
    </source>
</reference>
<dbReference type="AlphaFoldDB" id="A0A151AL51"/>
<dbReference type="EMBL" id="LTBB01000011">
    <property type="protein sequence ID" value="KYH28352.1"/>
    <property type="molecule type" value="Genomic_DNA"/>
</dbReference>
<name>A0A151AL51_9CLOT</name>
<keyword evidence="3" id="KW-0378">Hydrolase</keyword>
<organism evidence="3 4">
    <name type="scientific">Clostridium colicanis DSM 13634</name>
    <dbReference type="NCBI Taxonomy" id="1121305"/>
    <lineage>
        <taxon>Bacteria</taxon>
        <taxon>Bacillati</taxon>
        <taxon>Bacillota</taxon>
        <taxon>Clostridia</taxon>
        <taxon>Eubacteriales</taxon>
        <taxon>Clostridiaceae</taxon>
        <taxon>Clostridium</taxon>
    </lineage>
</organism>
<dbReference type="GO" id="GO:0004175">
    <property type="term" value="F:endopeptidase activity"/>
    <property type="evidence" value="ECO:0007669"/>
    <property type="project" value="UniProtKB-ARBA"/>
</dbReference>
<evidence type="ECO:0000313" key="4">
    <source>
        <dbReference type="Proteomes" id="UP000075374"/>
    </source>
</evidence>
<dbReference type="PANTHER" id="PTHR39430:SF1">
    <property type="entry name" value="PROTEASE"/>
    <property type="match status" value="1"/>
</dbReference>
<evidence type="ECO:0000313" key="3">
    <source>
        <dbReference type="EMBL" id="KYH28352.1"/>
    </source>
</evidence>
<feature type="transmembrane region" description="Helical" evidence="1">
    <location>
        <begin position="150"/>
        <end position="165"/>
    </location>
</feature>
<keyword evidence="1" id="KW-0812">Transmembrane</keyword>
<dbReference type="GO" id="GO:0080120">
    <property type="term" value="P:CAAX-box protein maturation"/>
    <property type="evidence" value="ECO:0007669"/>
    <property type="project" value="UniProtKB-ARBA"/>
</dbReference>